<evidence type="ECO:0000256" key="2">
    <source>
        <dbReference type="SAM" id="SignalP"/>
    </source>
</evidence>
<feature type="domain" description="SCP" evidence="3">
    <location>
        <begin position="157"/>
        <end position="262"/>
    </location>
</feature>
<sequence>MRTTGMKKYLLTGGLSAILTASLVLPASAAPDYKDTSNRSNENQSTACYSITWSKNANPSIVWGSNGEKQSIPYDSLKLQSDLEGFSKWWNWNLGDSGNTGNTDNSGNTGNTNNSSNSGNTGNSGNLGNSDNSGTTNQDNSGLTAADKSQFASEVIKLVNQERAKQGLQPLTGDSALNNMALVKAKDMNDNNYFSHTSPTYGSPFEMMKSFGISYRYAGENIAMGQKTPAEVVNAWMNSEGHRANILSANFTLIGVGYYNGYWAQEFVGR</sequence>
<gene>
    <name evidence="4" type="ORF">J41TS4_23650</name>
</gene>
<feature type="compositionally biased region" description="Low complexity" evidence="1">
    <location>
        <begin position="100"/>
        <end position="137"/>
    </location>
</feature>
<dbReference type="InterPro" id="IPR014258">
    <property type="entry name" value="CAP_domain_YkwD-like"/>
</dbReference>
<dbReference type="PANTHER" id="PTHR31157">
    <property type="entry name" value="SCP DOMAIN-CONTAINING PROTEIN"/>
    <property type="match status" value="1"/>
</dbReference>
<name>A0A919Y5R1_9BACL</name>
<dbReference type="CDD" id="cd05379">
    <property type="entry name" value="CAP_bacterial"/>
    <property type="match status" value="1"/>
</dbReference>
<dbReference type="SUPFAM" id="SSF55797">
    <property type="entry name" value="PR-1-like"/>
    <property type="match status" value="1"/>
</dbReference>
<evidence type="ECO:0000259" key="3">
    <source>
        <dbReference type="Pfam" id="PF00188"/>
    </source>
</evidence>
<dbReference type="Gene3D" id="3.40.33.10">
    <property type="entry name" value="CAP"/>
    <property type="match status" value="1"/>
</dbReference>
<dbReference type="Pfam" id="PF00188">
    <property type="entry name" value="CAP"/>
    <property type="match status" value="1"/>
</dbReference>
<evidence type="ECO:0000313" key="4">
    <source>
        <dbReference type="EMBL" id="GIO42607.1"/>
    </source>
</evidence>
<dbReference type="Proteomes" id="UP000678895">
    <property type="component" value="Unassembled WGS sequence"/>
</dbReference>
<dbReference type="PANTHER" id="PTHR31157:SF1">
    <property type="entry name" value="SCP DOMAIN-CONTAINING PROTEIN"/>
    <property type="match status" value="1"/>
</dbReference>
<evidence type="ECO:0000313" key="5">
    <source>
        <dbReference type="Proteomes" id="UP000678895"/>
    </source>
</evidence>
<evidence type="ECO:0000256" key="1">
    <source>
        <dbReference type="SAM" id="MobiDB-lite"/>
    </source>
</evidence>
<keyword evidence="2" id="KW-0732">Signal</keyword>
<accession>A0A919Y5R1</accession>
<feature type="chain" id="PRO_5037587141" description="SCP domain-containing protein" evidence="2">
    <location>
        <begin position="30"/>
        <end position="270"/>
    </location>
</feature>
<reference evidence="4" key="1">
    <citation type="submission" date="2021-03" db="EMBL/GenBank/DDBJ databases">
        <title>Antimicrobial resistance genes in bacteria isolated from Japanese honey, and their potential for conferring macrolide and lincosamide resistance in the American foulbrood pathogen Paenibacillus larvae.</title>
        <authorList>
            <person name="Okamoto M."/>
            <person name="Kumagai M."/>
            <person name="Kanamori H."/>
            <person name="Takamatsu D."/>
        </authorList>
    </citation>
    <scope>NUCLEOTIDE SEQUENCE</scope>
    <source>
        <strain evidence="4">J41TS4</strain>
    </source>
</reference>
<protein>
    <recommendedName>
        <fullName evidence="3">SCP domain-containing protein</fullName>
    </recommendedName>
</protein>
<dbReference type="NCBIfam" id="TIGR02909">
    <property type="entry name" value="spore_YkwD"/>
    <property type="match status" value="1"/>
</dbReference>
<dbReference type="EMBL" id="BORS01000007">
    <property type="protein sequence ID" value="GIO42607.1"/>
    <property type="molecule type" value="Genomic_DNA"/>
</dbReference>
<feature type="region of interest" description="Disordered" evidence="1">
    <location>
        <begin position="100"/>
        <end position="143"/>
    </location>
</feature>
<feature type="signal peptide" evidence="2">
    <location>
        <begin position="1"/>
        <end position="29"/>
    </location>
</feature>
<dbReference type="InterPro" id="IPR035940">
    <property type="entry name" value="CAP_sf"/>
</dbReference>
<organism evidence="4 5">
    <name type="scientific">Paenibacillus apis</name>
    <dbReference type="NCBI Taxonomy" id="1792174"/>
    <lineage>
        <taxon>Bacteria</taxon>
        <taxon>Bacillati</taxon>
        <taxon>Bacillota</taxon>
        <taxon>Bacilli</taxon>
        <taxon>Bacillales</taxon>
        <taxon>Paenibacillaceae</taxon>
        <taxon>Paenibacillus</taxon>
    </lineage>
</organism>
<dbReference type="AlphaFoldDB" id="A0A919Y5R1"/>
<comment type="caution">
    <text evidence="4">The sequence shown here is derived from an EMBL/GenBank/DDBJ whole genome shotgun (WGS) entry which is preliminary data.</text>
</comment>
<dbReference type="InterPro" id="IPR014044">
    <property type="entry name" value="CAP_dom"/>
</dbReference>
<proteinExistence type="predicted"/>
<keyword evidence="5" id="KW-1185">Reference proteome</keyword>